<gene>
    <name evidence="1" type="ORF">JGU71_03535</name>
</gene>
<dbReference type="EMBL" id="JAEMNV010000001">
    <property type="protein sequence ID" value="MBJ8337950.1"/>
    <property type="molecule type" value="Genomic_DNA"/>
</dbReference>
<organism evidence="1 2">
    <name type="scientific">Antrihabitans stalagmiti</name>
    <dbReference type="NCBI Taxonomy" id="2799499"/>
    <lineage>
        <taxon>Bacteria</taxon>
        <taxon>Bacillati</taxon>
        <taxon>Actinomycetota</taxon>
        <taxon>Actinomycetes</taxon>
        <taxon>Mycobacteriales</taxon>
        <taxon>Nocardiaceae</taxon>
        <taxon>Antrihabitans</taxon>
    </lineage>
</organism>
<keyword evidence="2" id="KW-1185">Reference proteome</keyword>
<protein>
    <submittedName>
        <fullName evidence="1">Uncharacterized protein</fullName>
    </submittedName>
</protein>
<evidence type="ECO:0000313" key="1">
    <source>
        <dbReference type="EMBL" id="MBJ8337950.1"/>
    </source>
</evidence>
<proteinExistence type="predicted"/>
<reference evidence="1" key="1">
    <citation type="submission" date="2020-12" db="EMBL/GenBank/DDBJ databases">
        <title>Antrihabitans popcorni sp. nov. and Antrihabitans auranticaus sp. nov., isolated from a larva cave.</title>
        <authorList>
            <person name="Lee S.D."/>
            <person name="Kim I.S."/>
        </authorList>
    </citation>
    <scope>NUCLEOTIDE SEQUENCE</scope>
    <source>
        <strain evidence="1">YC3-6</strain>
    </source>
</reference>
<evidence type="ECO:0000313" key="2">
    <source>
        <dbReference type="Proteomes" id="UP000655868"/>
    </source>
</evidence>
<comment type="caution">
    <text evidence="1">The sequence shown here is derived from an EMBL/GenBank/DDBJ whole genome shotgun (WGS) entry which is preliminary data.</text>
</comment>
<name>A0A934U0Z5_9NOCA</name>
<dbReference type="RefSeq" id="WP_199702027.1">
    <property type="nucleotide sequence ID" value="NZ_JAEMNV010000001.1"/>
</dbReference>
<dbReference type="Proteomes" id="UP000655868">
    <property type="component" value="Unassembled WGS sequence"/>
</dbReference>
<dbReference type="AlphaFoldDB" id="A0A934U0Z5"/>
<accession>A0A934U0Z5</accession>
<sequence>MTTYAGIDNVRAVADAVLYEGYLLYPYRSTSGKNQSRWQFGVLGPPGAADAGLGEDSSMSTQVVVRSIGDCRLSITVRCLQLQRRRIEQATGDGFVAVGDLTVGATRWVSWDEAIECEVEIGPVELANVGTGIEFPLHFEGGSETEVLRHNDVVEGRVVRSRSSLHGSVAVSVEEVGEFSRVAVAVHNRGGSAATKDQAIGTSFIGAHQILTIEAGQFVSLLEPADDAVAVVVGCAQHRCFPVLAGAPGETDIVLVSPIILYDYPEVAEQSGGALFDSTEIDEILSLRIMTLTDEEKAQARATDPMAAAIIDRCDAMSPQELAQLHGVLRDPHPRMLPELDDEIPWWSEESDTSVQPELDGISIDGVHVAKGSMVRLKPSRRADAQDLFYDGQIARVALVHGDVDGEIHVGVVLVDDPASDMHDWYGRYLYFAPDELQPLSSDAVTGKEIRQ</sequence>